<dbReference type="Proteomes" id="UP000030645">
    <property type="component" value="Unassembled WGS sequence"/>
</dbReference>
<proteinExistence type="predicted"/>
<keyword evidence="1" id="KW-0812">Transmembrane</keyword>
<evidence type="ECO:0000313" key="2">
    <source>
        <dbReference type="EMBL" id="EXB28581.1"/>
    </source>
</evidence>
<feature type="transmembrane region" description="Helical" evidence="1">
    <location>
        <begin position="84"/>
        <end position="109"/>
    </location>
</feature>
<keyword evidence="1" id="KW-0472">Membrane</keyword>
<keyword evidence="1" id="KW-1133">Transmembrane helix</keyword>
<gene>
    <name evidence="2" type="ORF">L484_009740</name>
</gene>
<dbReference type="OrthoDB" id="1913803at2759"/>
<organism evidence="2 3">
    <name type="scientific">Morus notabilis</name>
    <dbReference type="NCBI Taxonomy" id="981085"/>
    <lineage>
        <taxon>Eukaryota</taxon>
        <taxon>Viridiplantae</taxon>
        <taxon>Streptophyta</taxon>
        <taxon>Embryophyta</taxon>
        <taxon>Tracheophyta</taxon>
        <taxon>Spermatophyta</taxon>
        <taxon>Magnoliopsida</taxon>
        <taxon>eudicotyledons</taxon>
        <taxon>Gunneridae</taxon>
        <taxon>Pentapetalae</taxon>
        <taxon>rosids</taxon>
        <taxon>fabids</taxon>
        <taxon>Rosales</taxon>
        <taxon>Moraceae</taxon>
        <taxon>Moreae</taxon>
        <taxon>Morus</taxon>
    </lineage>
</organism>
<dbReference type="EMBL" id="KE343391">
    <property type="protein sequence ID" value="EXB28581.1"/>
    <property type="molecule type" value="Genomic_DNA"/>
</dbReference>
<evidence type="ECO:0000256" key="1">
    <source>
        <dbReference type="SAM" id="Phobius"/>
    </source>
</evidence>
<reference evidence="3" key="1">
    <citation type="submission" date="2013-01" db="EMBL/GenBank/DDBJ databases">
        <title>Draft Genome Sequence of a Mulberry Tree, Morus notabilis C.K. Schneid.</title>
        <authorList>
            <person name="He N."/>
            <person name="Zhao S."/>
        </authorList>
    </citation>
    <scope>NUCLEOTIDE SEQUENCE</scope>
</reference>
<dbReference type="AlphaFoldDB" id="W9QXY8"/>
<feature type="transmembrane region" description="Helical" evidence="1">
    <location>
        <begin position="139"/>
        <end position="157"/>
    </location>
</feature>
<feature type="transmembrane region" description="Helical" evidence="1">
    <location>
        <begin position="264"/>
        <end position="282"/>
    </location>
</feature>
<evidence type="ECO:0008006" key="4">
    <source>
        <dbReference type="Google" id="ProtNLM"/>
    </source>
</evidence>
<sequence length="317" mass="35856">MQVDHHHHQTSSGHNIDQKYSQKKKFFINYSVLIMNNIKGPFRVITTTLLSLLLPLSFLLLARLSSVRFVLSLTSFPSPEPSTFFSIFLCTNPALLYSLVSTVSISTLIHNLTGNKLTLLSPSSSSDHHDQNYIRRPRLYASWFFLCTLQVCVGLGIEGSVALGTDYSFSSFNGTDKRTLFSRVIFFLGLHETMIHWSRLGVRPVVDDTIFGVVSTTEKWVQRGAMAGGFTSLWYWRMRDEIESLVVVAEIKGEMSMAVGLGDFAGWWLYYLTVTVGMVRLVKGLMWVGMSLFCCRRSLGLTLDDDDDENHDHEDKV</sequence>
<evidence type="ECO:0000313" key="3">
    <source>
        <dbReference type="Proteomes" id="UP000030645"/>
    </source>
</evidence>
<accession>W9QXY8</accession>
<dbReference type="PANTHER" id="PTHR37172:SF3">
    <property type="entry name" value="TRANSMEMBRANE PROTEIN"/>
    <property type="match status" value="1"/>
</dbReference>
<dbReference type="KEGG" id="mnt:21393059"/>
<keyword evidence="3" id="KW-1185">Reference proteome</keyword>
<feature type="transmembrane region" description="Helical" evidence="1">
    <location>
        <begin position="44"/>
        <end position="64"/>
    </location>
</feature>
<name>W9QXY8_9ROSA</name>
<dbReference type="PANTHER" id="PTHR37172">
    <property type="entry name" value="TRANSMEMBRANE PROTEIN"/>
    <property type="match status" value="1"/>
</dbReference>
<dbReference type="eggNOG" id="ENOG502RHY4">
    <property type="taxonomic scope" value="Eukaryota"/>
</dbReference>
<protein>
    <recommendedName>
        <fullName evidence="4">Transmembrane protein</fullName>
    </recommendedName>
</protein>